<dbReference type="AlphaFoldDB" id="A0A4P9W2U7"/>
<organism evidence="2 3">
    <name type="scientific">Blyttiomyces helicus</name>
    <dbReference type="NCBI Taxonomy" id="388810"/>
    <lineage>
        <taxon>Eukaryota</taxon>
        <taxon>Fungi</taxon>
        <taxon>Fungi incertae sedis</taxon>
        <taxon>Chytridiomycota</taxon>
        <taxon>Chytridiomycota incertae sedis</taxon>
        <taxon>Chytridiomycetes</taxon>
        <taxon>Chytridiomycetes incertae sedis</taxon>
        <taxon>Blyttiomyces</taxon>
    </lineage>
</organism>
<gene>
    <name evidence="2" type="ORF">BDK51DRAFT_16156</name>
</gene>
<feature type="non-terminal residue" evidence="2">
    <location>
        <position position="1"/>
    </location>
</feature>
<accession>A0A4P9W2U7</accession>
<dbReference type="PANTHER" id="PTHR28271">
    <property type="entry name" value="54S RIBOSOMAL PROTEIN L31, MITOCHONDRIAL"/>
    <property type="match status" value="1"/>
</dbReference>
<keyword evidence="3" id="KW-1185">Reference proteome</keyword>
<evidence type="ECO:0000313" key="2">
    <source>
        <dbReference type="EMBL" id="RKO86484.1"/>
    </source>
</evidence>
<dbReference type="EMBL" id="KZ998155">
    <property type="protein sequence ID" value="RKO86484.1"/>
    <property type="molecule type" value="Genomic_DNA"/>
</dbReference>
<name>A0A4P9W2U7_9FUNG</name>
<feature type="region of interest" description="Disordered" evidence="1">
    <location>
        <begin position="85"/>
        <end position="107"/>
    </location>
</feature>
<dbReference type="PANTHER" id="PTHR28271:SF1">
    <property type="entry name" value="LARGE RIBOSOMAL SUBUNIT PROTEIN ML60"/>
    <property type="match status" value="1"/>
</dbReference>
<dbReference type="InterPro" id="IPR016340">
    <property type="entry name" value="Ribosomal_mL60"/>
</dbReference>
<dbReference type="GO" id="GO:0003735">
    <property type="term" value="F:structural constituent of ribosome"/>
    <property type="evidence" value="ECO:0007669"/>
    <property type="project" value="TreeGrafter"/>
</dbReference>
<evidence type="ECO:0000313" key="3">
    <source>
        <dbReference type="Proteomes" id="UP000269721"/>
    </source>
</evidence>
<reference evidence="3" key="1">
    <citation type="journal article" date="2018" name="Nat. Microbiol.">
        <title>Leveraging single-cell genomics to expand the fungal tree of life.</title>
        <authorList>
            <person name="Ahrendt S.R."/>
            <person name="Quandt C.A."/>
            <person name="Ciobanu D."/>
            <person name="Clum A."/>
            <person name="Salamov A."/>
            <person name="Andreopoulos B."/>
            <person name="Cheng J.F."/>
            <person name="Woyke T."/>
            <person name="Pelin A."/>
            <person name="Henrissat B."/>
            <person name="Reynolds N.K."/>
            <person name="Benny G.L."/>
            <person name="Smith M.E."/>
            <person name="James T.Y."/>
            <person name="Grigoriev I.V."/>
        </authorList>
    </citation>
    <scope>NUCLEOTIDE SEQUENCE [LARGE SCALE GENOMIC DNA]</scope>
</reference>
<dbReference type="OrthoDB" id="2332379at2759"/>
<feature type="compositionally biased region" description="Basic and acidic residues" evidence="1">
    <location>
        <begin position="90"/>
        <end position="99"/>
    </location>
</feature>
<dbReference type="Proteomes" id="UP000269721">
    <property type="component" value="Unassembled WGS sequence"/>
</dbReference>
<protein>
    <submittedName>
        <fullName evidence="2">Uncharacterized protein</fullName>
    </submittedName>
</protein>
<proteinExistence type="predicted"/>
<dbReference type="Pfam" id="PF09784">
    <property type="entry name" value="L31"/>
    <property type="match status" value="1"/>
</dbReference>
<dbReference type="GO" id="GO:0005762">
    <property type="term" value="C:mitochondrial large ribosomal subunit"/>
    <property type="evidence" value="ECO:0007669"/>
    <property type="project" value="TreeGrafter"/>
</dbReference>
<evidence type="ECO:0000256" key="1">
    <source>
        <dbReference type="SAM" id="MobiDB-lite"/>
    </source>
</evidence>
<sequence>CSNRKFGMTQTQKYRLRKRLQGVDNVVDTLVQSGVQFRALEWARRIPKEHELTPLQKYWIKSKRYRNGLKPVSWVPNWTKVRHPRTWEPTLKHEPRPRIVDPPPEDL</sequence>